<dbReference type="EMBL" id="JBHRSS010000001">
    <property type="protein sequence ID" value="MFC3102543.1"/>
    <property type="molecule type" value="Genomic_DNA"/>
</dbReference>
<dbReference type="EC" id="3.1.1.-" evidence="3"/>
<dbReference type="PANTHER" id="PTHR11559">
    <property type="entry name" value="CARBOXYLESTERASE"/>
    <property type="match status" value="1"/>
</dbReference>
<dbReference type="InterPro" id="IPR019826">
    <property type="entry name" value="Carboxylesterase_B_AS"/>
</dbReference>
<dbReference type="InterPro" id="IPR029058">
    <property type="entry name" value="AB_hydrolase_fold"/>
</dbReference>
<dbReference type="Pfam" id="PF00135">
    <property type="entry name" value="COesterase"/>
    <property type="match status" value="1"/>
</dbReference>
<comment type="caution">
    <text evidence="5">The sequence shown here is derived from an EMBL/GenBank/DDBJ whole genome shotgun (WGS) entry which is preliminary data.</text>
</comment>
<dbReference type="InterPro" id="IPR050309">
    <property type="entry name" value="Type-B_Carboxylest/Lipase"/>
</dbReference>
<feature type="signal peptide" evidence="3">
    <location>
        <begin position="1"/>
        <end position="27"/>
    </location>
</feature>
<gene>
    <name evidence="5" type="ORF">ACFOSU_01415</name>
</gene>
<evidence type="ECO:0000313" key="5">
    <source>
        <dbReference type="EMBL" id="MFC3102543.1"/>
    </source>
</evidence>
<proteinExistence type="inferred from homology"/>
<dbReference type="InterPro" id="IPR019819">
    <property type="entry name" value="Carboxylesterase_B_CS"/>
</dbReference>
<sequence>MRIHSVCKRRALGWCACVVLAVGIAGCSDSNSDSSVDDGGETNALQRETAQGAVVGVEEDRQLSFKGVPYAAAPTGERRFALPQPAPRRSQRLAANAFGSPCPQGGGTFGIPSTDEDCLFLNIYTPKADGSYPVMVWIHGGAFVTGSGGANYNPLRLVDKDVVVVTINYRLGAFGFLAHPALTAASEDAGSGDYGLMDQQAALQWVQDNIANFGGDPDNVTVFGESAGGHSVLSQLASPAAAGLFDQAIVESGAYSPGQRTLAQAESQGQQIADALGCRADSDVADCLRDASVEDIVAAQAAFDFIPNTRPQFLPNSIAQAIGSGDFNRVPVLEGTNRDEGELFIAIDELTRDAAFGPDDYRPRIAAALGAPKASAAVDAVAQEYPLADYSDTSHALAAIFTDSTFACNGLAQVGALSVNVNTYAYAFADRGAPSLLPPAPSFPDYGAAHAYEISYVLNTEAAMRERGAGDDQIALSNAMIDYWTSFAKTGDPNPSAGDRPFWETFASNGNYQELVAPEPRRLSSSDFSARHHCDFWQSFGAQ</sequence>
<protein>
    <recommendedName>
        <fullName evidence="3">Carboxylic ester hydrolase</fullName>
        <ecNumber evidence="3">3.1.1.-</ecNumber>
    </recommendedName>
</protein>
<keyword evidence="3" id="KW-0732">Signal</keyword>
<comment type="similarity">
    <text evidence="1 3">Belongs to the type-B carboxylesterase/lipase family.</text>
</comment>
<evidence type="ECO:0000259" key="4">
    <source>
        <dbReference type="Pfam" id="PF00135"/>
    </source>
</evidence>
<accession>A0ABV7EIS3</accession>
<reference evidence="6" key="1">
    <citation type="journal article" date="2019" name="Int. J. Syst. Evol. Microbiol.">
        <title>The Global Catalogue of Microorganisms (GCM) 10K type strain sequencing project: providing services to taxonomists for standard genome sequencing and annotation.</title>
        <authorList>
            <consortium name="The Broad Institute Genomics Platform"/>
            <consortium name="The Broad Institute Genome Sequencing Center for Infectious Disease"/>
            <person name="Wu L."/>
            <person name="Ma J."/>
        </authorList>
    </citation>
    <scope>NUCLEOTIDE SEQUENCE [LARGE SCALE GENOMIC DNA]</scope>
    <source>
        <strain evidence="6">KCTC 52640</strain>
    </source>
</reference>
<dbReference type="InterPro" id="IPR002018">
    <property type="entry name" value="CarbesteraseB"/>
</dbReference>
<dbReference type="Proteomes" id="UP001595462">
    <property type="component" value="Unassembled WGS sequence"/>
</dbReference>
<dbReference type="SUPFAM" id="SSF53474">
    <property type="entry name" value="alpha/beta-Hydrolases"/>
    <property type="match status" value="1"/>
</dbReference>
<name>A0ABV7EIS3_9GAMM</name>
<dbReference type="PROSITE" id="PS00122">
    <property type="entry name" value="CARBOXYLESTERASE_B_1"/>
    <property type="match status" value="1"/>
</dbReference>
<feature type="domain" description="Carboxylesterase type B" evidence="4">
    <location>
        <begin position="47"/>
        <end position="537"/>
    </location>
</feature>
<dbReference type="PROSITE" id="PS00941">
    <property type="entry name" value="CARBOXYLESTERASE_B_2"/>
    <property type="match status" value="1"/>
</dbReference>
<evidence type="ECO:0000256" key="1">
    <source>
        <dbReference type="ARBA" id="ARBA00005964"/>
    </source>
</evidence>
<feature type="chain" id="PRO_5044952788" description="Carboxylic ester hydrolase" evidence="3">
    <location>
        <begin position="28"/>
        <end position="543"/>
    </location>
</feature>
<keyword evidence="2 3" id="KW-0378">Hydrolase</keyword>
<dbReference type="PROSITE" id="PS51257">
    <property type="entry name" value="PROKAR_LIPOPROTEIN"/>
    <property type="match status" value="1"/>
</dbReference>
<evidence type="ECO:0000313" key="6">
    <source>
        <dbReference type="Proteomes" id="UP001595462"/>
    </source>
</evidence>
<dbReference type="Gene3D" id="3.40.50.1820">
    <property type="entry name" value="alpha/beta hydrolase"/>
    <property type="match status" value="1"/>
</dbReference>
<evidence type="ECO:0000256" key="3">
    <source>
        <dbReference type="RuleBase" id="RU361235"/>
    </source>
</evidence>
<dbReference type="RefSeq" id="WP_380685709.1">
    <property type="nucleotide sequence ID" value="NZ_JBHRSS010000001.1"/>
</dbReference>
<keyword evidence="6" id="KW-1185">Reference proteome</keyword>
<organism evidence="5 6">
    <name type="scientific">Salinisphaera aquimarina</name>
    <dbReference type="NCBI Taxonomy" id="2094031"/>
    <lineage>
        <taxon>Bacteria</taxon>
        <taxon>Pseudomonadati</taxon>
        <taxon>Pseudomonadota</taxon>
        <taxon>Gammaproteobacteria</taxon>
        <taxon>Salinisphaerales</taxon>
        <taxon>Salinisphaeraceae</taxon>
        <taxon>Salinisphaera</taxon>
    </lineage>
</organism>
<evidence type="ECO:0000256" key="2">
    <source>
        <dbReference type="ARBA" id="ARBA00022801"/>
    </source>
</evidence>